<feature type="transmembrane region" description="Helical" evidence="1">
    <location>
        <begin position="34"/>
        <end position="55"/>
    </location>
</feature>
<reference evidence="2 3" key="1">
    <citation type="submission" date="2023-11" db="EMBL/GenBank/DDBJ databases">
        <title>Draft genome sequence of a psychrophilic Clostridium strain from permafrost water brine.</title>
        <authorList>
            <person name="Shcherbakova V.A."/>
            <person name="Trubitsyn V.E."/>
            <person name="Zakharyuk A.G."/>
        </authorList>
    </citation>
    <scope>NUCLEOTIDE SEQUENCE [LARGE SCALE GENOMIC DNA]</scope>
    <source>
        <strain evidence="2 3">14F</strain>
    </source>
</reference>
<keyword evidence="1" id="KW-0472">Membrane</keyword>
<keyword evidence="1" id="KW-0812">Transmembrane</keyword>
<name>A0ABU7UQW7_9CLOT</name>
<keyword evidence="1" id="KW-1133">Transmembrane helix</keyword>
<dbReference type="EMBL" id="JAZHFS010000012">
    <property type="protein sequence ID" value="MEF2113316.1"/>
    <property type="molecule type" value="Genomic_DNA"/>
</dbReference>
<comment type="caution">
    <text evidence="2">The sequence shown here is derived from an EMBL/GenBank/DDBJ whole genome shotgun (WGS) entry which is preliminary data.</text>
</comment>
<keyword evidence="3" id="KW-1185">Reference proteome</keyword>
<dbReference type="Proteomes" id="UP001498469">
    <property type="component" value="Unassembled WGS sequence"/>
</dbReference>
<dbReference type="RefSeq" id="WP_216251595.1">
    <property type="nucleotide sequence ID" value="NZ_JAZHFS010000012.1"/>
</dbReference>
<protein>
    <submittedName>
        <fullName evidence="2">Uncharacterized protein</fullName>
    </submittedName>
</protein>
<feature type="transmembrane region" description="Helical" evidence="1">
    <location>
        <begin position="70"/>
        <end position="97"/>
    </location>
</feature>
<gene>
    <name evidence="2" type="ORF">SJI18_13485</name>
</gene>
<sequence>MGNLNEILEIRKKVSDGNIGVINKRSTIGFTIKLIGRIVAGVGILAGLILGLLLTTPSSSVISNPNPLRWVYAIAIMVSSFISGFLFIGFGEIIILLNDIRYNTKSK</sequence>
<organism evidence="2 3">
    <name type="scientific">Clostridium frigoriphilum</name>
    <dbReference type="NCBI Taxonomy" id="443253"/>
    <lineage>
        <taxon>Bacteria</taxon>
        <taxon>Bacillati</taxon>
        <taxon>Bacillota</taxon>
        <taxon>Clostridia</taxon>
        <taxon>Eubacteriales</taxon>
        <taxon>Clostridiaceae</taxon>
        <taxon>Clostridium</taxon>
    </lineage>
</organism>
<evidence type="ECO:0000256" key="1">
    <source>
        <dbReference type="SAM" id="Phobius"/>
    </source>
</evidence>
<evidence type="ECO:0000313" key="2">
    <source>
        <dbReference type="EMBL" id="MEF2113316.1"/>
    </source>
</evidence>
<evidence type="ECO:0000313" key="3">
    <source>
        <dbReference type="Proteomes" id="UP001498469"/>
    </source>
</evidence>
<proteinExistence type="predicted"/>
<accession>A0ABU7UQW7</accession>